<dbReference type="PANTHER" id="PTHR42977">
    <property type="entry name" value="HYDROLASE-RELATED"/>
    <property type="match status" value="1"/>
</dbReference>
<name>A0ABP9BBU8_9ACTN</name>
<keyword evidence="4" id="KW-1185">Reference proteome</keyword>
<proteinExistence type="predicted"/>
<dbReference type="PRINTS" id="PR00111">
    <property type="entry name" value="ABHYDROLASE"/>
</dbReference>
<evidence type="ECO:0000256" key="1">
    <source>
        <dbReference type="SAM" id="MobiDB-lite"/>
    </source>
</evidence>
<organism evidence="3 4">
    <name type="scientific">Streptomyces sanyensis</name>
    <dbReference type="NCBI Taxonomy" id="568869"/>
    <lineage>
        <taxon>Bacteria</taxon>
        <taxon>Bacillati</taxon>
        <taxon>Actinomycetota</taxon>
        <taxon>Actinomycetes</taxon>
        <taxon>Kitasatosporales</taxon>
        <taxon>Streptomycetaceae</taxon>
        <taxon>Streptomyces</taxon>
    </lineage>
</organism>
<accession>A0ABP9BBU8</accession>
<feature type="domain" description="AB hydrolase-1" evidence="2">
    <location>
        <begin position="28"/>
        <end position="272"/>
    </location>
</feature>
<sequence length="311" mass="33872">MNPHIRHRTVQVQGLDVFYREAGSPDAPALLLLHGFPASSRSFRDLMRRLAGTYRVIAPDHIGFGHSARPSTDAFAYTFARLAEITDEFTRLLGLSRFALYVHDYGAPIGWRIAAAHPERVTAIVSQNGNAYLQGLLPGFWAPVHAYVADPGPENEAAVRQALTPEAVRWQYTHGVPDESLLDPDAWLLDTAALARPGSTAAQLRLIRDYGSNLEAYPAFQRYFRESQVPLLAVWGAHDEIFGPEGAHAFRDDLPEAEVHLLPTGHFALETHCAEIADRVADFLARRLPPRPAPSAVGAGSGAAGMVSGTG</sequence>
<dbReference type="InterPro" id="IPR000073">
    <property type="entry name" value="AB_hydrolase_1"/>
</dbReference>
<protein>
    <submittedName>
        <fullName evidence="3">Alpha/beta hydrolase</fullName>
    </submittedName>
</protein>
<dbReference type="InterPro" id="IPR051340">
    <property type="entry name" value="Haloalkane_dehalogenase"/>
</dbReference>
<feature type="compositionally biased region" description="Gly residues" evidence="1">
    <location>
        <begin position="299"/>
        <end position="311"/>
    </location>
</feature>
<keyword evidence="3" id="KW-0378">Hydrolase</keyword>
<dbReference type="InterPro" id="IPR029058">
    <property type="entry name" value="AB_hydrolase_fold"/>
</dbReference>
<gene>
    <name evidence="3" type="ORF">GCM10023329_52170</name>
</gene>
<dbReference type="GO" id="GO:0016787">
    <property type="term" value="F:hydrolase activity"/>
    <property type="evidence" value="ECO:0007669"/>
    <property type="project" value="UniProtKB-KW"/>
</dbReference>
<dbReference type="PRINTS" id="PR00412">
    <property type="entry name" value="EPOXHYDRLASE"/>
</dbReference>
<comment type="caution">
    <text evidence="3">The sequence shown here is derived from an EMBL/GenBank/DDBJ whole genome shotgun (WGS) entry which is preliminary data.</text>
</comment>
<dbReference type="RefSeq" id="WP_345615925.1">
    <property type="nucleotide sequence ID" value="NZ_BAABJV010000021.1"/>
</dbReference>
<feature type="region of interest" description="Disordered" evidence="1">
    <location>
        <begin position="292"/>
        <end position="311"/>
    </location>
</feature>
<dbReference type="PANTHER" id="PTHR42977:SF1">
    <property type="entry name" value="BLR6576 PROTEIN"/>
    <property type="match status" value="1"/>
</dbReference>
<evidence type="ECO:0000259" key="2">
    <source>
        <dbReference type="Pfam" id="PF00561"/>
    </source>
</evidence>
<reference evidence="4" key="1">
    <citation type="journal article" date="2019" name="Int. J. Syst. Evol. Microbiol.">
        <title>The Global Catalogue of Microorganisms (GCM) 10K type strain sequencing project: providing services to taxonomists for standard genome sequencing and annotation.</title>
        <authorList>
            <consortium name="The Broad Institute Genomics Platform"/>
            <consortium name="The Broad Institute Genome Sequencing Center for Infectious Disease"/>
            <person name="Wu L."/>
            <person name="Ma J."/>
        </authorList>
    </citation>
    <scope>NUCLEOTIDE SEQUENCE [LARGE SCALE GENOMIC DNA]</scope>
    <source>
        <strain evidence="4">JCM 18324</strain>
    </source>
</reference>
<dbReference type="SUPFAM" id="SSF53474">
    <property type="entry name" value="alpha/beta-Hydrolases"/>
    <property type="match status" value="1"/>
</dbReference>
<evidence type="ECO:0000313" key="3">
    <source>
        <dbReference type="EMBL" id="GAA4793407.1"/>
    </source>
</evidence>
<evidence type="ECO:0000313" key="4">
    <source>
        <dbReference type="Proteomes" id="UP001501147"/>
    </source>
</evidence>
<dbReference type="Gene3D" id="3.40.50.1820">
    <property type="entry name" value="alpha/beta hydrolase"/>
    <property type="match status" value="1"/>
</dbReference>
<dbReference type="EMBL" id="BAABJV010000021">
    <property type="protein sequence ID" value="GAA4793407.1"/>
    <property type="molecule type" value="Genomic_DNA"/>
</dbReference>
<dbReference type="Proteomes" id="UP001501147">
    <property type="component" value="Unassembled WGS sequence"/>
</dbReference>
<dbReference type="InterPro" id="IPR000639">
    <property type="entry name" value="Epox_hydrolase-like"/>
</dbReference>
<dbReference type="Pfam" id="PF00561">
    <property type="entry name" value="Abhydrolase_1"/>
    <property type="match status" value="1"/>
</dbReference>